<dbReference type="GO" id="GO:0005886">
    <property type="term" value="C:plasma membrane"/>
    <property type="evidence" value="ECO:0007669"/>
    <property type="project" value="UniProtKB-SubCell"/>
</dbReference>
<dbReference type="InterPro" id="IPR011701">
    <property type="entry name" value="MFS"/>
</dbReference>
<evidence type="ECO:0000256" key="1">
    <source>
        <dbReference type="ARBA" id="ARBA00004429"/>
    </source>
</evidence>
<feature type="transmembrane region" description="Helical" evidence="3">
    <location>
        <begin position="128"/>
        <end position="149"/>
    </location>
</feature>
<proteinExistence type="predicted"/>
<feature type="transmembrane region" description="Helical" evidence="3">
    <location>
        <begin position="387"/>
        <end position="406"/>
    </location>
</feature>
<feature type="transmembrane region" description="Helical" evidence="3">
    <location>
        <begin position="169"/>
        <end position="191"/>
    </location>
</feature>
<dbReference type="GO" id="GO:0022857">
    <property type="term" value="F:transmembrane transporter activity"/>
    <property type="evidence" value="ECO:0007669"/>
    <property type="project" value="InterPro"/>
</dbReference>
<sequence>MMNTPIRSNTGNSLGPFAVLTFIYFIVGFLTTVNGQFQAPLTVAFLSEAVELKNTLTTMISFFFFLGYLLNGTLGGKWINRVGYKRTLLRALAVMVGGLAMYSLSSWIVVNYGDWKLGIGTDQIPYGYFVFLFGSYLMGTSAALLQVVINPYIAAYDLPGTQPVQRMNIVCAINSLGTTVAPFFVTGVVFAGVSLSQVTPDQLLVPFLLIALCMLITTGVTSRLSLPDIQGTRSSNASAQTRSIWSFRHLTLGVIAIFFYVGTEVSVGVNVNLHAVEMIESGKGLTFFGQEGLVIAGLDLGIPALLATLYWGGLMVGRLFFSFFKQISPRVLLAGTTIAASVIILLSMFLHNLWLLVSVGLCHSVMWSCIFTLAVSGLKEYTSRASGVFMMGVFGGAVFPVLQGVWTDVLGSWQWTWTLALVCELVMLSYALWGCKIRQKDLENI</sequence>
<keyword evidence="3" id="KW-0812">Transmembrane</keyword>
<feature type="transmembrane region" description="Helical" evidence="3">
    <location>
        <begin position="300"/>
        <end position="324"/>
    </location>
</feature>
<feature type="transmembrane region" description="Helical" evidence="3">
    <location>
        <begin position="412"/>
        <end position="433"/>
    </location>
</feature>
<gene>
    <name evidence="4" type="ORF">EVA_08866</name>
</gene>
<evidence type="ECO:0000256" key="2">
    <source>
        <dbReference type="ARBA" id="ARBA00022475"/>
    </source>
</evidence>
<dbReference type="Pfam" id="PF07690">
    <property type="entry name" value="MFS_1"/>
    <property type="match status" value="1"/>
</dbReference>
<feature type="transmembrane region" description="Helical" evidence="3">
    <location>
        <begin position="331"/>
        <end position="349"/>
    </location>
</feature>
<keyword evidence="2" id="KW-1003">Cell membrane</keyword>
<feature type="transmembrane region" description="Helical" evidence="3">
    <location>
        <begin position="12"/>
        <end position="35"/>
    </location>
</feature>
<protein>
    <submittedName>
        <fullName evidence="4">Sugar transporter</fullName>
    </submittedName>
</protein>
<keyword evidence="3" id="KW-0472">Membrane</keyword>
<keyword evidence="3" id="KW-1133">Transmembrane helix</keyword>
<dbReference type="PANTHER" id="PTHR43702:SF3">
    <property type="entry name" value="PROTEIN TSGA"/>
    <property type="match status" value="1"/>
</dbReference>
<reference evidence="4" key="1">
    <citation type="journal article" date="2012" name="PLoS ONE">
        <title>Gene sets for utilization of primary and secondary nutrition supplies in the distal gut of endangered iberian lynx.</title>
        <authorList>
            <person name="Alcaide M."/>
            <person name="Messina E."/>
            <person name="Richter M."/>
            <person name="Bargiela R."/>
            <person name="Peplies J."/>
            <person name="Huws S.A."/>
            <person name="Newbold C.J."/>
            <person name="Golyshin P.N."/>
            <person name="Simon M.A."/>
            <person name="Lopez G."/>
            <person name="Yakimov M.M."/>
            <person name="Ferrer M."/>
        </authorList>
    </citation>
    <scope>NUCLEOTIDE SEQUENCE</scope>
</reference>
<feature type="transmembrane region" description="Helical" evidence="3">
    <location>
        <begin position="88"/>
        <end position="108"/>
    </location>
</feature>
<keyword evidence="4" id="KW-0762">Sugar transport</keyword>
<feature type="transmembrane region" description="Helical" evidence="3">
    <location>
        <begin position="245"/>
        <end position="263"/>
    </location>
</feature>
<feature type="transmembrane region" description="Helical" evidence="3">
    <location>
        <begin position="203"/>
        <end position="224"/>
    </location>
</feature>
<keyword evidence="4" id="KW-0813">Transport</keyword>
<organism evidence="4">
    <name type="scientific">gut metagenome</name>
    <dbReference type="NCBI Taxonomy" id="749906"/>
    <lineage>
        <taxon>unclassified sequences</taxon>
        <taxon>metagenomes</taxon>
        <taxon>organismal metagenomes</taxon>
    </lineage>
</organism>
<feature type="transmembrane region" description="Helical" evidence="3">
    <location>
        <begin position="55"/>
        <end position="76"/>
    </location>
</feature>
<name>J9G739_9ZZZZ</name>
<dbReference type="EMBL" id="AMCI01002323">
    <property type="protein sequence ID" value="EJX03037.1"/>
    <property type="molecule type" value="Genomic_DNA"/>
</dbReference>
<comment type="subcellular location">
    <subcellularLocation>
        <location evidence="1">Cell inner membrane</location>
        <topology evidence="1">Multi-pass membrane protein</topology>
    </subcellularLocation>
</comment>
<dbReference type="Gene3D" id="1.20.1250.20">
    <property type="entry name" value="MFS general substrate transporter like domains"/>
    <property type="match status" value="2"/>
</dbReference>
<dbReference type="SUPFAM" id="SSF103473">
    <property type="entry name" value="MFS general substrate transporter"/>
    <property type="match status" value="1"/>
</dbReference>
<accession>J9G739</accession>
<dbReference type="InterPro" id="IPR036259">
    <property type="entry name" value="MFS_trans_sf"/>
</dbReference>
<evidence type="ECO:0000256" key="3">
    <source>
        <dbReference type="SAM" id="Phobius"/>
    </source>
</evidence>
<feature type="transmembrane region" description="Helical" evidence="3">
    <location>
        <begin position="355"/>
        <end position="375"/>
    </location>
</feature>
<comment type="caution">
    <text evidence="4">The sequence shown here is derived from an EMBL/GenBank/DDBJ whole genome shotgun (WGS) entry which is preliminary data.</text>
</comment>
<dbReference type="AlphaFoldDB" id="J9G739"/>
<evidence type="ECO:0000313" key="4">
    <source>
        <dbReference type="EMBL" id="EJX03037.1"/>
    </source>
</evidence>
<dbReference type="PANTHER" id="PTHR43702">
    <property type="entry name" value="L-FUCOSE-PROTON SYMPORTER"/>
    <property type="match status" value="1"/>
</dbReference>
<dbReference type="InterPro" id="IPR050375">
    <property type="entry name" value="MFS_TsgA-like"/>
</dbReference>